<name>A0ABP7SCS5_9PSEU</name>
<dbReference type="InterPro" id="IPR025851">
    <property type="entry name" value="SUKH-4"/>
</dbReference>
<dbReference type="EMBL" id="BAABAL010000012">
    <property type="protein sequence ID" value="GAA4010087.1"/>
    <property type="molecule type" value="Genomic_DNA"/>
</dbReference>
<comment type="caution">
    <text evidence="1">The sequence shown here is derived from an EMBL/GenBank/DDBJ whole genome shotgun (WGS) entry which is preliminary data.</text>
</comment>
<evidence type="ECO:0000313" key="2">
    <source>
        <dbReference type="Proteomes" id="UP001501747"/>
    </source>
</evidence>
<sequence>MEARLPWERRRDDNYDEVMVLGTEVDLIAKIRLLWQGKLCPFRVEALHPALSEQDRDFLVNVGLPQYEDVEYFCDGPAPDLLHEHGRTLVEIGLFEPPSVSLVVDAAEGSVFSIARWAPERLTFRNSSLPLYVYIEGRLEQLYTMLPNLPREQQDQAIEQTMRDFAELDPPSMLNNATSLAHSLHELLWE</sequence>
<reference evidence="2" key="1">
    <citation type="journal article" date="2019" name="Int. J. Syst. Evol. Microbiol.">
        <title>The Global Catalogue of Microorganisms (GCM) 10K type strain sequencing project: providing services to taxonomists for standard genome sequencing and annotation.</title>
        <authorList>
            <consortium name="The Broad Institute Genomics Platform"/>
            <consortium name="The Broad Institute Genome Sequencing Center for Infectious Disease"/>
            <person name="Wu L."/>
            <person name="Ma J."/>
        </authorList>
    </citation>
    <scope>NUCLEOTIDE SEQUENCE [LARGE SCALE GENOMIC DNA]</scope>
    <source>
        <strain evidence="2">JCM 17342</strain>
    </source>
</reference>
<dbReference type="Proteomes" id="UP001501747">
    <property type="component" value="Unassembled WGS sequence"/>
</dbReference>
<dbReference type="RefSeq" id="WP_344876059.1">
    <property type="nucleotide sequence ID" value="NZ_BAABAL010000012.1"/>
</dbReference>
<organism evidence="1 2">
    <name type="scientific">Allokutzneria multivorans</name>
    <dbReference type="NCBI Taxonomy" id="1142134"/>
    <lineage>
        <taxon>Bacteria</taxon>
        <taxon>Bacillati</taxon>
        <taxon>Actinomycetota</taxon>
        <taxon>Actinomycetes</taxon>
        <taxon>Pseudonocardiales</taxon>
        <taxon>Pseudonocardiaceae</taxon>
        <taxon>Allokutzneria</taxon>
    </lineage>
</organism>
<proteinExistence type="predicted"/>
<accession>A0ABP7SCS5</accession>
<evidence type="ECO:0000313" key="1">
    <source>
        <dbReference type="EMBL" id="GAA4010087.1"/>
    </source>
</evidence>
<dbReference type="Pfam" id="PF14435">
    <property type="entry name" value="SUKH-4"/>
    <property type="match status" value="1"/>
</dbReference>
<gene>
    <name evidence="1" type="ORF">GCM10022247_35300</name>
</gene>
<keyword evidence="2" id="KW-1185">Reference proteome</keyword>
<protein>
    <recommendedName>
        <fullName evidence="3">SUKH-4 immunity protein of toxin-antitoxin system</fullName>
    </recommendedName>
</protein>
<evidence type="ECO:0008006" key="3">
    <source>
        <dbReference type="Google" id="ProtNLM"/>
    </source>
</evidence>